<sequence length="37" mass="4461">MPRNEKSDDLQLIANLIRFLYMRENVFYDGDEGEIVR</sequence>
<dbReference type="Proteomes" id="UP000002971">
    <property type="component" value="Unassembled WGS sequence"/>
</dbReference>
<gene>
    <name evidence="1" type="ORF">LRU_00407</name>
</gene>
<comment type="caution">
    <text evidence="1">The sequence shown here is derived from an EMBL/GenBank/DDBJ whole genome shotgun (WGS) entry which is preliminary data.</text>
</comment>
<accession>F7QYC0</accession>
<dbReference type="EMBL" id="AFOJ01000002">
    <property type="protein sequence ID" value="EGM53271.1"/>
    <property type="molecule type" value="Genomic_DNA"/>
</dbReference>
<name>F7QYC0_9LACO</name>
<proteinExistence type="predicted"/>
<protein>
    <submittedName>
        <fullName evidence="1">Uncharacterized protein</fullName>
    </submittedName>
</protein>
<evidence type="ECO:0000313" key="2">
    <source>
        <dbReference type="Proteomes" id="UP000002971"/>
    </source>
</evidence>
<reference evidence="1 2" key="1">
    <citation type="journal article" date="2011" name="J. Bacteriol.">
        <title>Genome Sequence of Lactobacillus ruminis SPM0211, Isolated from a Fecal Sample from a Healthy Korean.</title>
        <authorList>
            <person name="Lee S."/>
            <person name="Cho Y.J."/>
            <person name="Lee A.H."/>
            <person name="Chun J."/>
            <person name="Ha N.J."/>
            <person name="Ko G."/>
        </authorList>
    </citation>
    <scope>NUCLEOTIDE SEQUENCE [LARGE SCALE GENOMIC DNA]</scope>
    <source>
        <strain evidence="1 2">SPM0211</strain>
    </source>
</reference>
<organism evidence="1 2">
    <name type="scientific">Ligilactobacillus ruminis SPM0211</name>
    <dbReference type="NCBI Taxonomy" id="1040964"/>
    <lineage>
        <taxon>Bacteria</taxon>
        <taxon>Bacillati</taxon>
        <taxon>Bacillota</taxon>
        <taxon>Bacilli</taxon>
        <taxon>Lactobacillales</taxon>
        <taxon>Lactobacillaceae</taxon>
        <taxon>Ligilactobacillus</taxon>
    </lineage>
</organism>
<dbReference type="AlphaFoldDB" id="F7QYC0"/>
<evidence type="ECO:0000313" key="1">
    <source>
        <dbReference type="EMBL" id="EGM53271.1"/>
    </source>
</evidence>